<feature type="compositionally biased region" description="Pro residues" evidence="1">
    <location>
        <begin position="193"/>
        <end position="207"/>
    </location>
</feature>
<evidence type="ECO:0008006" key="4">
    <source>
        <dbReference type="Google" id="ProtNLM"/>
    </source>
</evidence>
<dbReference type="AlphaFoldDB" id="A0A250DL08"/>
<proteinExistence type="predicted"/>
<evidence type="ECO:0000313" key="2">
    <source>
        <dbReference type="EMBL" id="ATA55056.1"/>
    </source>
</evidence>
<dbReference type="NCBIfam" id="TIGR01451">
    <property type="entry name" value="B_ant_repeat"/>
    <property type="match status" value="1"/>
</dbReference>
<gene>
    <name evidence="2" type="ORF">CKY39_18940</name>
</gene>
<dbReference type="KEGG" id="vbo:CKY39_18940"/>
<dbReference type="Proteomes" id="UP000217154">
    <property type="component" value="Chromosome"/>
</dbReference>
<accession>A0A250DL08</accession>
<protein>
    <recommendedName>
        <fullName evidence="4">DUF11 domain-containing protein</fullName>
    </recommendedName>
</protein>
<reference evidence="2 3" key="1">
    <citation type="submission" date="2017-09" db="EMBL/GenBank/DDBJ databases">
        <title>The diverse metabolic capabilities of V. boronicumulans make it an excellent choice for continued studies on novel biodegradation.</title>
        <authorList>
            <person name="Sun S."/>
        </authorList>
    </citation>
    <scope>NUCLEOTIDE SEQUENCE [LARGE SCALE GENOMIC DNA]</scope>
    <source>
        <strain evidence="2 3">J1</strain>
    </source>
</reference>
<dbReference type="InterPro" id="IPR047589">
    <property type="entry name" value="DUF11_rpt"/>
</dbReference>
<name>A0A250DL08_9BURK</name>
<organism evidence="2 3">
    <name type="scientific">Variovorax boronicumulans</name>
    <dbReference type="NCBI Taxonomy" id="436515"/>
    <lineage>
        <taxon>Bacteria</taxon>
        <taxon>Pseudomonadati</taxon>
        <taxon>Pseudomonadota</taxon>
        <taxon>Betaproteobacteria</taxon>
        <taxon>Burkholderiales</taxon>
        <taxon>Comamonadaceae</taxon>
        <taxon>Variovorax</taxon>
    </lineage>
</organism>
<feature type="region of interest" description="Disordered" evidence="1">
    <location>
        <begin position="187"/>
        <end position="207"/>
    </location>
</feature>
<evidence type="ECO:0000256" key="1">
    <source>
        <dbReference type="SAM" id="MobiDB-lite"/>
    </source>
</evidence>
<sequence>MTASTWDLFLSSSRGRAGAVHPLIRAGLVLLAAGAATVAFAQPAASLEASRAPAATQAVTVVLAQSKVVKGPDGNEQFQDAATIKPGDVIEYKATYTNNTGKPVKGLVADLPIPEGLEYLPRSAKPGASLVKAATKTAVFEPEPLVRKLPGGKTEPVPYSEYRMLRWSLGQLPANGSLAVSARAKVETVAPPTAVPPTPATPPPRGK</sequence>
<evidence type="ECO:0000313" key="3">
    <source>
        <dbReference type="Proteomes" id="UP000217154"/>
    </source>
</evidence>
<dbReference type="EMBL" id="CP023284">
    <property type="protein sequence ID" value="ATA55056.1"/>
    <property type="molecule type" value="Genomic_DNA"/>
</dbReference>